<protein>
    <recommendedName>
        <fullName evidence="3">50S ribosomal protein L7/L12</fullName>
    </recommendedName>
</protein>
<proteinExistence type="predicted"/>
<organism evidence="1 2">
    <name type="scientific">Candidatus Andersenbacteria bacterium RIFCSPHIGHO2_12_FULL_45_11</name>
    <dbReference type="NCBI Taxonomy" id="1797281"/>
    <lineage>
        <taxon>Bacteria</taxon>
        <taxon>Candidatus Anderseniibacteriota</taxon>
    </lineage>
</organism>
<accession>A0A1G1X4F0</accession>
<evidence type="ECO:0000313" key="2">
    <source>
        <dbReference type="Proteomes" id="UP000177528"/>
    </source>
</evidence>
<evidence type="ECO:0000313" key="1">
    <source>
        <dbReference type="EMBL" id="OGY34895.1"/>
    </source>
</evidence>
<evidence type="ECO:0008006" key="3">
    <source>
        <dbReference type="Google" id="ProtNLM"/>
    </source>
</evidence>
<gene>
    <name evidence="1" type="ORF">A3D99_04685</name>
</gene>
<comment type="caution">
    <text evidence="1">The sequence shown here is derived from an EMBL/GenBank/DDBJ whole genome shotgun (WGS) entry which is preliminary data.</text>
</comment>
<dbReference type="AlphaFoldDB" id="A0A1G1X4F0"/>
<dbReference type="EMBL" id="MHHR01000008">
    <property type="protein sequence ID" value="OGY34895.1"/>
    <property type="molecule type" value="Genomic_DNA"/>
</dbReference>
<dbReference type="Proteomes" id="UP000177528">
    <property type="component" value="Unassembled WGS sequence"/>
</dbReference>
<reference evidence="1 2" key="1">
    <citation type="journal article" date="2016" name="Nat. Commun.">
        <title>Thousands of microbial genomes shed light on interconnected biogeochemical processes in an aquifer system.</title>
        <authorList>
            <person name="Anantharaman K."/>
            <person name="Brown C.T."/>
            <person name="Hug L.A."/>
            <person name="Sharon I."/>
            <person name="Castelle C.J."/>
            <person name="Probst A.J."/>
            <person name="Thomas B.C."/>
            <person name="Singh A."/>
            <person name="Wilkins M.J."/>
            <person name="Karaoz U."/>
            <person name="Brodie E.L."/>
            <person name="Williams K.H."/>
            <person name="Hubbard S.S."/>
            <person name="Banfield J.F."/>
        </authorList>
    </citation>
    <scope>NUCLEOTIDE SEQUENCE [LARGE SCALE GENOMIC DNA]</scope>
</reference>
<name>A0A1G1X4F0_9BACT</name>
<sequence>MSLDPRTLALITARLDDAERNIQYVRQALEEEIPSNKIPSLATDEVSLPQLEGERVIEGVFDGQNMQGNDGEEYPVPPNYASKSKLVEGDVLKLTIEIGGALLYKQINPVERKRIVGTLTVDDTGNFGVQTAEKTYKILLASVTFYRAQEGDEVTVLVPEHGDAEWGAVDHVIHH</sequence>